<reference evidence="2" key="1">
    <citation type="journal article" date="2022" name="bioRxiv">
        <title>Sequencing and chromosome-scale assembly of the giantPleurodeles waltlgenome.</title>
        <authorList>
            <person name="Brown T."/>
            <person name="Elewa A."/>
            <person name="Iarovenko S."/>
            <person name="Subramanian E."/>
            <person name="Araus A.J."/>
            <person name="Petzold A."/>
            <person name="Susuki M."/>
            <person name="Suzuki K.-i.T."/>
            <person name="Hayashi T."/>
            <person name="Toyoda A."/>
            <person name="Oliveira C."/>
            <person name="Osipova E."/>
            <person name="Leigh N.D."/>
            <person name="Simon A."/>
            <person name="Yun M.H."/>
        </authorList>
    </citation>
    <scope>NUCLEOTIDE SEQUENCE</scope>
    <source>
        <strain evidence="2">20211129_DDA</strain>
        <tissue evidence="2">Liver</tissue>
    </source>
</reference>
<dbReference type="Proteomes" id="UP001066276">
    <property type="component" value="Chromosome 8"/>
</dbReference>
<keyword evidence="3" id="KW-1185">Reference proteome</keyword>
<gene>
    <name evidence="2" type="ORF">NDU88_005255</name>
</gene>
<feature type="non-terminal residue" evidence="2">
    <location>
        <position position="1"/>
    </location>
</feature>
<accession>A0AAV7NQ18</accession>
<dbReference type="AlphaFoldDB" id="A0AAV7NQ18"/>
<organism evidence="2 3">
    <name type="scientific">Pleurodeles waltl</name>
    <name type="common">Iberian ribbed newt</name>
    <dbReference type="NCBI Taxonomy" id="8319"/>
    <lineage>
        <taxon>Eukaryota</taxon>
        <taxon>Metazoa</taxon>
        <taxon>Chordata</taxon>
        <taxon>Craniata</taxon>
        <taxon>Vertebrata</taxon>
        <taxon>Euteleostomi</taxon>
        <taxon>Amphibia</taxon>
        <taxon>Batrachia</taxon>
        <taxon>Caudata</taxon>
        <taxon>Salamandroidea</taxon>
        <taxon>Salamandridae</taxon>
        <taxon>Pleurodelinae</taxon>
        <taxon>Pleurodeles</taxon>
    </lineage>
</organism>
<feature type="compositionally biased region" description="Basic and acidic residues" evidence="1">
    <location>
        <begin position="36"/>
        <end position="54"/>
    </location>
</feature>
<evidence type="ECO:0000313" key="2">
    <source>
        <dbReference type="EMBL" id="KAJ1117055.1"/>
    </source>
</evidence>
<feature type="region of interest" description="Disordered" evidence="1">
    <location>
        <begin position="21"/>
        <end position="54"/>
    </location>
</feature>
<name>A0AAV7NQ18_PLEWA</name>
<protein>
    <submittedName>
        <fullName evidence="2">Uncharacterized protein</fullName>
    </submittedName>
</protein>
<evidence type="ECO:0000256" key="1">
    <source>
        <dbReference type="SAM" id="MobiDB-lite"/>
    </source>
</evidence>
<dbReference type="EMBL" id="JANPWB010000012">
    <property type="protein sequence ID" value="KAJ1117055.1"/>
    <property type="molecule type" value="Genomic_DNA"/>
</dbReference>
<sequence length="54" mass="6154">KKNTKPGILYRCEYALRTGDTETETSECRPNPEAACTERARPVVEADDFPRPNR</sequence>
<proteinExistence type="predicted"/>
<evidence type="ECO:0000313" key="3">
    <source>
        <dbReference type="Proteomes" id="UP001066276"/>
    </source>
</evidence>
<comment type="caution">
    <text evidence="2">The sequence shown here is derived from an EMBL/GenBank/DDBJ whole genome shotgun (WGS) entry which is preliminary data.</text>
</comment>
<feature type="non-terminal residue" evidence="2">
    <location>
        <position position="54"/>
    </location>
</feature>